<dbReference type="GO" id="GO:0003677">
    <property type="term" value="F:DNA binding"/>
    <property type="evidence" value="ECO:0007669"/>
    <property type="project" value="UniProtKB-KW"/>
</dbReference>
<dbReference type="SUPFAM" id="SSF50249">
    <property type="entry name" value="Nucleic acid-binding proteins"/>
    <property type="match status" value="2"/>
</dbReference>
<name>A0A9W3DLI7_RAPSA</name>
<reference evidence="8" key="2">
    <citation type="submission" date="2025-08" db="UniProtKB">
        <authorList>
            <consortium name="RefSeq"/>
        </authorList>
    </citation>
    <scope>IDENTIFICATION</scope>
    <source>
        <tissue evidence="8">Leaf</tissue>
    </source>
</reference>
<evidence type="ECO:0000256" key="3">
    <source>
        <dbReference type="ARBA" id="ARBA00022771"/>
    </source>
</evidence>
<keyword evidence="7" id="KW-1185">Reference proteome</keyword>
<dbReference type="CDD" id="cd04481">
    <property type="entry name" value="RPA1_DBD_B_like"/>
    <property type="match status" value="1"/>
</dbReference>
<evidence type="ECO:0000256" key="4">
    <source>
        <dbReference type="ARBA" id="ARBA00022833"/>
    </source>
</evidence>
<dbReference type="PANTHER" id="PTHR47165">
    <property type="entry name" value="OS03G0429900 PROTEIN"/>
    <property type="match status" value="1"/>
</dbReference>
<gene>
    <name evidence="8" type="primary">LOC108837733</name>
</gene>
<evidence type="ECO:0000313" key="7">
    <source>
        <dbReference type="Proteomes" id="UP000504610"/>
    </source>
</evidence>
<keyword evidence="4" id="KW-0862">Zinc</keyword>
<dbReference type="GO" id="GO:0008270">
    <property type="term" value="F:zinc ion binding"/>
    <property type="evidence" value="ECO:0007669"/>
    <property type="project" value="UniProtKB-KW"/>
</dbReference>
<evidence type="ECO:0000313" key="8">
    <source>
        <dbReference type="RefSeq" id="XP_056864303.1"/>
    </source>
</evidence>
<keyword evidence="3" id="KW-0863">Zinc-finger</keyword>
<dbReference type="GeneID" id="108837733"/>
<dbReference type="InterPro" id="IPR012340">
    <property type="entry name" value="NA-bd_OB-fold"/>
</dbReference>
<keyword evidence="5" id="KW-0238">DNA-binding</keyword>
<reference evidence="7" key="1">
    <citation type="journal article" date="2019" name="Database">
        <title>The radish genome database (RadishGD): an integrated information resource for radish genomics.</title>
        <authorList>
            <person name="Yu H.J."/>
            <person name="Baek S."/>
            <person name="Lee Y.J."/>
            <person name="Cho A."/>
            <person name="Mun J.H."/>
        </authorList>
    </citation>
    <scope>NUCLEOTIDE SEQUENCE [LARGE SCALE GENOMIC DNA]</scope>
    <source>
        <strain evidence="7">cv. WK10039</strain>
    </source>
</reference>
<dbReference type="InterPro" id="IPR013955">
    <property type="entry name" value="Rep_factor-A_C"/>
</dbReference>
<keyword evidence="2" id="KW-0479">Metal-binding</keyword>
<accession>A0A9W3DLI7</accession>
<feature type="domain" description="Replication factor A C-terminal" evidence="6">
    <location>
        <begin position="188"/>
        <end position="321"/>
    </location>
</feature>
<dbReference type="OrthoDB" id="1103146at2759"/>
<proteinExistence type="inferred from homology"/>
<dbReference type="Pfam" id="PF08646">
    <property type="entry name" value="Rep_fac-A_C"/>
    <property type="match status" value="1"/>
</dbReference>
<protein>
    <submittedName>
        <fullName evidence="8">Replication protein A 70 kDa DNA-binding subunit C-like</fullName>
    </submittedName>
</protein>
<sequence>MAQLDSVSQLKPFKTMWKIRVKIVRLWRQYSAQGDVMGQIVEVSHLEVVTVNGKDTNKISLELRDLDDARLPIVLWGKFAADVNEAIQTRGDESIICVLRFGKIKIWKDDRSVSNAYNVSDVALNPIMAEVAEFKSKLPKDSNALAIVESKAVTIVDGITEKEDFFVHTPRKTILELLECKQVEQGIVLCTIAAIDSDMGWYYLSCKVCAKKALLIPNENEDDGDDGNGDGFTYYCVKCKVYKPKLMPRYKLHVVVLDNTGNAKFLLFDNLAFQLLHTPCLELTGPNVTEIQEPNEIPQALTNLIGKTYLFKIGVEKENFVYKHDTFKVLKIITNEDTISEFHETSGSVGPDLSIQSEAPEGSLMLSGDSSNQTESMALTPAKRKGALIVNLEETFDQNSVTRTPCTTRIKKEKNEKSG</sequence>
<comment type="similarity">
    <text evidence="1">Belongs to the replication factor A protein 1 family.</text>
</comment>
<dbReference type="Gene3D" id="2.40.50.140">
    <property type="entry name" value="Nucleic acid-binding proteins"/>
    <property type="match status" value="2"/>
</dbReference>
<evidence type="ECO:0000256" key="2">
    <source>
        <dbReference type="ARBA" id="ARBA00022723"/>
    </source>
</evidence>
<dbReference type="PANTHER" id="PTHR47165:SF4">
    <property type="entry name" value="OS03G0429900 PROTEIN"/>
    <property type="match status" value="1"/>
</dbReference>
<dbReference type="RefSeq" id="XP_056864303.1">
    <property type="nucleotide sequence ID" value="XM_057008323.1"/>
</dbReference>
<dbReference type="InterPro" id="IPR047192">
    <property type="entry name" value="Euk_RPA1_DBD_C"/>
</dbReference>
<dbReference type="AlphaFoldDB" id="A0A9W3DLI7"/>
<evidence type="ECO:0000259" key="6">
    <source>
        <dbReference type="Pfam" id="PF08646"/>
    </source>
</evidence>
<dbReference type="KEGG" id="rsz:108837733"/>
<evidence type="ECO:0000256" key="5">
    <source>
        <dbReference type="ARBA" id="ARBA00023125"/>
    </source>
</evidence>
<evidence type="ECO:0000256" key="1">
    <source>
        <dbReference type="ARBA" id="ARBA00005690"/>
    </source>
</evidence>
<dbReference type="Proteomes" id="UP000504610">
    <property type="component" value="Chromosome 4"/>
</dbReference>
<organism evidence="7 8">
    <name type="scientific">Raphanus sativus</name>
    <name type="common">Radish</name>
    <name type="synonym">Raphanus raphanistrum var. sativus</name>
    <dbReference type="NCBI Taxonomy" id="3726"/>
    <lineage>
        <taxon>Eukaryota</taxon>
        <taxon>Viridiplantae</taxon>
        <taxon>Streptophyta</taxon>
        <taxon>Embryophyta</taxon>
        <taxon>Tracheophyta</taxon>
        <taxon>Spermatophyta</taxon>
        <taxon>Magnoliopsida</taxon>
        <taxon>eudicotyledons</taxon>
        <taxon>Gunneridae</taxon>
        <taxon>Pentapetalae</taxon>
        <taxon>rosids</taxon>
        <taxon>malvids</taxon>
        <taxon>Brassicales</taxon>
        <taxon>Brassicaceae</taxon>
        <taxon>Brassiceae</taxon>
        <taxon>Raphanus</taxon>
    </lineage>
</organism>
<dbReference type="CDD" id="cd04476">
    <property type="entry name" value="RPA1_DBD_C"/>
    <property type="match status" value="1"/>
</dbReference>